<accession>R2P2P9</accession>
<name>R2P2P9_9ENTE</name>
<dbReference type="EMBL" id="ASWA01000004">
    <property type="protein sequence ID" value="EOT64108.1"/>
    <property type="molecule type" value="Genomic_DNA"/>
</dbReference>
<evidence type="ECO:0000256" key="6">
    <source>
        <dbReference type="SAM" id="Phobius"/>
    </source>
</evidence>
<feature type="transmembrane region" description="Helical" evidence="6">
    <location>
        <begin position="51"/>
        <end position="76"/>
    </location>
</feature>
<evidence type="ECO:0000256" key="4">
    <source>
        <dbReference type="ARBA" id="ARBA00022448"/>
    </source>
</evidence>
<keyword evidence="6" id="KW-0472">Membrane</keyword>
<dbReference type="Proteomes" id="UP000014148">
    <property type="component" value="Unassembled WGS sequence"/>
</dbReference>
<dbReference type="AlphaFoldDB" id="R2P2P9"/>
<feature type="transmembrane region" description="Helical" evidence="6">
    <location>
        <begin position="12"/>
        <end position="31"/>
    </location>
</feature>
<dbReference type="STRING" id="71451.RV07_GL002034"/>
<evidence type="ECO:0000256" key="2">
    <source>
        <dbReference type="ARBA" id="ARBA00010199"/>
    </source>
</evidence>
<evidence type="ECO:0000256" key="3">
    <source>
        <dbReference type="ARBA" id="ARBA00020268"/>
    </source>
</evidence>
<dbReference type="GO" id="GO:0042910">
    <property type="term" value="F:xenobiotic transmembrane transporter activity"/>
    <property type="evidence" value="ECO:0007669"/>
    <property type="project" value="InterPro"/>
</dbReference>
<reference evidence="7 9" key="1">
    <citation type="submission" date="2013-02" db="EMBL/GenBank/DDBJ databases">
        <title>The Genome Sequence of Enterococcus malodoratus ATCC_43197.</title>
        <authorList>
            <consortium name="The Broad Institute Genome Sequencing Platform"/>
            <consortium name="The Broad Institute Genome Sequencing Center for Infectious Disease"/>
            <person name="Earl A.M."/>
            <person name="Gilmore M.S."/>
            <person name="Lebreton F."/>
            <person name="Walker B."/>
            <person name="Young S.K."/>
            <person name="Zeng Q."/>
            <person name="Gargeya S."/>
            <person name="Fitzgerald M."/>
            <person name="Haas B."/>
            <person name="Abouelleil A."/>
            <person name="Alvarado L."/>
            <person name="Arachchi H.M."/>
            <person name="Berlin A.M."/>
            <person name="Chapman S.B."/>
            <person name="Dewar J."/>
            <person name="Goldberg J."/>
            <person name="Griggs A."/>
            <person name="Gujja S."/>
            <person name="Hansen M."/>
            <person name="Howarth C."/>
            <person name="Imamovic A."/>
            <person name="Larimer J."/>
            <person name="McCowan C."/>
            <person name="Murphy C."/>
            <person name="Neiman D."/>
            <person name="Pearson M."/>
            <person name="Priest M."/>
            <person name="Roberts A."/>
            <person name="Saif S."/>
            <person name="Shea T."/>
            <person name="Sisk P."/>
            <person name="Sykes S."/>
            <person name="Wortman J."/>
            <person name="Nusbaum C."/>
            <person name="Birren B."/>
        </authorList>
    </citation>
    <scope>NUCLEOTIDE SEQUENCE [LARGE SCALE GENOMIC DNA]</scope>
    <source>
        <strain evidence="7 9">ATCC 43197</strain>
    </source>
</reference>
<dbReference type="InterPro" id="IPR002528">
    <property type="entry name" value="MATE_fam"/>
</dbReference>
<reference evidence="8 10" key="2">
    <citation type="submission" date="2013-03" db="EMBL/GenBank/DDBJ databases">
        <title>The Genome Sequence of Enterococcus malodoratus ATCC_43197 (PacBio/Illumina hybrid assembly).</title>
        <authorList>
            <consortium name="The Broad Institute Genomics Platform"/>
            <consortium name="The Broad Institute Genome Sequencing Center for Infectious Disease"/>
            <person name="Earl A."/>
            <person name="Russ C."/>
            <person name="Gilmore M."/>
            <person name="Surin D."/>
            <person name="Walker B."/>
            <person name="Young S."/>
            <person name="Zeng Q."/>
            <person name="Gargeya S."/>
            <person name="Fitzgerald M."/>
            <person name="Haas B."/>
            <person name="Abouelleil A."/>
            <person name="Allen A.W."/>
            <person name="Alvarado L."/>
            <person name="Arachchi H.M."/>
            <person name="Berlin A.M."/>
            <person name="Chapman S.B."/>
            <person name="Gainer-Dewar J."/>
            <person name="Goldberg J."/>
            <person name="Griggs A."/>
            <person name="Gujja S."/>
            <person name="Hansen M."/>
            <person name="Howarth C."/>
            <person name="Imamovic A."/>
            <person name="Ireland A."/>
            <person name="Larimer J."/>
            <person name="McCowan C."/>
            <person name="Murphy C."/>
            <person name="Pearson M."/>
            <person name="Poon T.W."/>
            <person name="Priest M."/>
            <person name="Roberts A."/>
            <person name="Saif S."/>
            <person name="Shea T."/>
            <person name="Sisk P."/>
            <person name="Sykes S."/>
            <person name="Wortman J."/>
            <person name="Nusbaum C."/>
            <person name="Birren B."/>
        </authorList>
    </citation>
    <scope>NUCLEOTIDE SEQUENCE [LARGE SCALE GENOMIC DNA]</scope>
    <source>
        <strain evidence="8 10">ATCC 43197</strain>
    </source>
</reference>
<evidence type="ECO:0000256" key="1">
    <source>
        <dbReference type="ARBA" id="ARBA00003408"/>
    </source>
</evidence>
<dbReference type="GO" id="GO:0005886">
    <property type="term" value="C:plasma membrane"/>
    <property type="evidence" value="ECO:0007669"/>
    <property type="project" value="TreeGrafter"/>
</dbReference>
<feature type="transmembrane region" description="Helical" evidence="6">
    <location>
        <begin position="88"/>
        <end position="110"/>
    </location>
</feature>
<gene>
    <name evidence="8" type="ORF">I585_03305</name>
    <name evidence="7" type="ORF">UAI_02115</name>
</gene>
<keyword evidence="10" id="KW-1185">Reference proteome</keyword>
<dbReference type="eggNOG" id="COG0534">
    <property type="taxonomic scope" value="Bacteria"/>
</dbReference>
<proteinExistence type="inferred from homology"/>
<dbReference type="GO" id="GO:0015297">
    <property type="term" value="F:antiporter activity"/>
    <property type="evidence" value="ECO:0007669"/>
    <property type="project" value="InterPro"/>
</dbReference>
<dbReference type="PANTHER" id="PTHR43298:SF2">
    <property type="entry name" value="FMN_FAD EXPORTER YEEO-RELATED"/>
    <property type="match status" value="1"/>
</dbReference>
<keyword evidence="4" id="KW-0813">Transport</keyword>
<comment type="similarity">
    <text evidence="2">Belongs to the multi antimicrobial extrusion (MATE) (TC 2.A.66.1) family.</text>
</comment>
<protein>
    <recommendedName>
        <fullName evidence="3">Probable multidrug resistance protein NorM</fullName>
    </recommendedName>
    <alternativeName>
        <fullName evidence="5">Multidrug-efflux transporter</fullName>
    </alternativeName>
</protein>
<keyword evidence="6" id="KW-1133">Transmembrane helix</keyword>
<dbReference type="RefSeq" id="WP_010740949.1">
    <property type="nucleotide sequence ID" value="NZ_KB946250.1"/>
</dbReference>
<sequence>MLGNKENNKQILRYVLPSVSAMIVSFTYNMVDGMFVGQGVGPSALASVNLAMPFTQIMTGIASMLAIGGATAMAIYKGKEDTKRANQVFLTSTLLVIIAGLFITGVGFFASTQIARLFGATELLLGQTATYIKWYSLFSIFLPHPF</sequence>
<dbReference type="EMBL" id="AJAK01000015">
    <property type="protein sequence ID" value="EOH77478.1"/>
    <property type="molecule type" value="Genomic_DNA"/>
</dbReference>
<comment type="caution">
    <text evidence="7">The sequence shown here is derived from an EMBL/GenBank/DDBJ whole genome shotgun (WGS) entry which is preliminary data.</text>
</comment>
<organism evidence="7 9">
    <name type="scientific">Enterococcus malodoratus ATCC 43197</name>
    <dbReference type="NCBI Taxonomy" id="1158601"/>
    <lineage>
        <taxon>Bacteria</taxon>
        <taxon>Bacillati</taxon>
        <taxon>Bacillota</taxon>
        <taxon>Bacilli</taxon>
        <taxon>Lactobacillales</taxon>
        <taxon>Enterococcaceae</taxon>
        <taxon>Enterococcus</taxon>
    </lineage>
</organism>
<keyword evidence="6" id="KW-0812">Transmembrane</keyword>
<evidence type="ECO:0000313" key="10">
    <source>
        <dbReference type="Proteomes" id="UP000014148"/>
    </source>
</evidence>
<evidence type="ECO:0000256" key="5">
    <source>
        <dbReference type="ARBA" id="ARBA00031636"/>
    </source>
</evidence>
<dbReference type="PANTHER" id="PTHR43298">
    <property type="entry name" value="MULTIDRUG RESISTANCE PROTEIN NORM-RELATED"/>
    <property type="match status" value="1"/>
</dbReference>
<dbReference type="Pfam" id="PF01554">
    <property type="entry name" value="MatE"/>
    <property type="match status" value="1"/>
</dbReference>
<comment type="function">
    <text evidence="1">Multidrug efflux pump.</text>
</comment>
<dbReference type="Proteomes" id="UP000013783">
    <property type="component" value="Unassembled WGS sequence"/>
</dbReference>
<dbReference type="PATRIC" id="fig|1158601.3.peg.2087"/>
<evidence type="ECO:0000313" key="9">
    <source>
        <dbReference type="Proteomes" id="UP000013783"/>
    </source>
</evidence>
<dbReference type="InterPro" id="IPR050222">
    <property type="entry name" value="MATE_MdtK"/>
</dbReference>
<evidence type="ECO:0000313" key="7">
    <source>
        <dbReference type="EMBL" id="EOH77478.1"/>
    </source>
</evidence>
<dbReference type="OrthoDB" id="9811110at2"/>
<evidence type="ECO:0000313" key="8">
    <source>
        <dbReference type="EMBL" id="EOT64108.1"/>
    </source>
</evidence>